<feature type="domain" description="ABC transporter" evidence="19">
    <location>
        <begin position="604"/>
        <end position="937"/>
    </location>
</feature>
<feature type="binding site" evidence="18">
    <location>
        <begin position="31"/>
        <end position="38"/>
    </location>
    <ligand>
        <name>ATP</name>
        <dbReference type="ChEBI" id="CHEBI:30616"/>
    </ligand>
</feature>
<dbReference type="FunFam" id="1.20.1580.10:FF:000002">
    <property type="entry name" value="UvrABC system protein A"/>
    <property type="match status" value="1"/>
</dbReference>
<feature type="binding site" evidence="18">
    <location>
        <begin position="640"/>
        <end position="647"/>
    </location>
    <ligand>
        <name>ATP</name>
        <dbReference type="ChEBI" id="CHEBI:30616"/>
    </ligand>
</feature>
<gene>
    <name evidence="18 20" type="primary">uvrA</name>
    <name evidence="20" type="ORF">PN925_002288</name>
</gene>
<evidence type="ECO:0000256" key="3">
    <source>
        <dbReference type="ARBA" id="ARBA00022723"/>
    </source>
</evidence>
<keyword evidence="7 18" id="KW-0228">DNA excision</keyword>
<evidence type="ECO:0000256" key="18">
    <source>
        <dbReference type="HAMAP-Rule" id="MF_00205"/>
    </source>
</evidence>
<keyword evidence="9 18" id="KW-0862">Zinc</keyword>
<dbReference type="PROSITE" id="PS00211">
    <property type="entry name" value="ABC_TRANSPORTER_1"/>
    <property type="match status" value="2"/>
</dbReference>
<dbReference type="GO" id="GO:0003677">
    <property type="term" value="F:DNA binding"/>
    <property type="evidence" value="ECO:0007669"/>
    <property type="project" value="UniProtKB-UniRule"/>
</dbReference>
<comment type="subunit">
    <text evidence="18">Forms a heterotetramer with UvrB during the search for lesions.</text>
</comment>
<evidence type="ECO:0000256" key="16">
    <source>
        <dbReference type="ARBA" id="ARBA00039316"/>
    </source>
</evidence>
<proteinExistence type="inferred from homology"/>
<keyword evidence="11 18" id="KW-0267">Excision nuclease</keyword>
<dbReference type="Gene3D" id="3.40.50.300">
    <property type="entry name" value="P-loop containing nucleotide triphosphate hydrolases"/>
    <property type="match status" value="2"/>
</dbReference>
<dbReference type="GO" id="GO:0009432">
    <property type="term" value="P:SOS response"/>
    <property type="evidence" value="ECO:0007669"/>
    <property type="project" value="UniProtKB-UniRule"/>
</dbReference>
<dbReference type="InterPro" id="IPR004602">
    <property type="entry name" value="UvrA"/>
</dbReference>
<dbReference type="PANTHER" id="PTHR43152:SF3">
    <property type="entry name" value="UVRABC SYSTEM PROTEIN A"/>
    <property type="match status" value="1"/>
</dbReference>
<dbReference type="InterPro" id="IPR041552">
    <property type="entry name" value="UvrA_DNA-bd"/>
</dbReference>
<keyword evidence="6 18" id="KW-0227">DNA damage</keyword>
<evidence type="ECO:0000256" key="10">
    <source>
        <dbReference type="ARBA" id="ARBA00022840"/>
    </source>
</evidence>
<dbReference type="Pfam" id="PF17760">
    <property type="entry name" value="UvrA_inter"/>
    <property type="match status" value="1"/>
</dbReference>
<keyword evidence="13 18" id="KW-0234">DNA repair</keyword>
<keyword evidence="12 18" id="KW-0238">DNA-binding</keyword>
<evidence type="ECO:0000256" key="14">
    <source>
        <dbReference type="ARBA" id="ARBA00023236"/>
    </source>
</evidence>
<keyword evidence="4 18" id="KW-0677">Repeat</keyword>
<comment type="caution">
    <text evidence="20">The sequence shown here is derived from an EMBL/GenBank/DDBJ whole genome shotgun (WGS) entry which is preliminary data.</text>
</comment>
<dbReference type="GO" id="GO:0005737">
    <property type="term" value="C:cytoplasm"/>
    <property type="evidence" value="ECO:0007669"/>
    <property type="project" value="UniProtKB-SubCell"/>
</dbReference>
<dbReference type="InterPro" id="IPR013815">
    <property type="entry name" value="ATP_grasp_subdomain_1"/>
</dbReference>
<dbReference type="GO" id="GO:0009380">
    <property type="term" value="C:excinuclease repair complex"/>
    <property type="evidence" value="ECO:0007669"/>
    <property type="project" value="InterPro"/>
</dbReference>
<dbReference type="Gene3D" id="1.10.8.280">
    <property type="entry name" value="ABC transporter ATPase domain-like"/>
    <property type="match status" value="1"/>
</dbReference>
<dbReference type="InterPro" id="IPR027417">
    <property type="entry name" value="P-loop_NTPase"/>
</dbReference>
<dbReference type="SUPFAM" id="SSF52540">
    <property type="entry name" value="P-loop containing nucleoside triphosphate hydrolases"/>
    <property type="match status" value="2"/>
</dbReference>
<dbReference type="FunFam" id="1.10.8.280:FF:000001">
    <property type="entry name" value="UvrABC system protein A"/>
    <property type="match status" value="1"/>
</dbReference>
<keyword evidence="14 18" id="KW-0742">SOS response</keyword>
<dbReference type="GO" id="GO:0008270">
    <property type="term" value="F:zinc ion binding"/>
    <property type="evidence" value="ECO:0007669"/>
    <property type="project" value="UniProtKB-UniRule"/>
</dbReference>
<evidence type="ECO:0000256" key="12">
    <source>
        <dbReference type="ARBA" id="ARBA00023125"/>
    </source>
</evidence>
<dbReference type="CDD" id="cd03270">
    <property type="entry name" value="ABC_UvrA_I"/>
    <property type="match status" value="1"/>
</dbReference>
<comment type="function">
    <text evidence="18">The UvrABC repair system catalyzes the recognition and processing of DNA lesions. UvrA is an ATPase and a DNA-binding protein. A damage recognition complex composed of 2 UvrA and 2 UvrB subunits scans DNA for abnormalities. When the presence of a lesion has been verified by UvrB, the UvrA molecules dissociate.</text>
</comment>
<dbReference type="Pfam" id="PF17755">
    <property type="entry name" value="UvrA_DNA-bind"/>
    <property type="match status" value="1"/>
</dbReference>
<dbReference type="InterPro" id="IPR041102">
    <property type="entry name" value="UvrA_inter"/>
</dbReference>
<evidence type="ECO:0000256" key="7">
    <source>
        <dbReference type="ARBA" id="ARBA00022769"/>
    </source>
</evidence>
<name>A0AAI9HSF4_MORMO</name>
<evidence type="ECO:0000256" key="5">
    <source>
        <dbReference type="ARBA" id="ARBA00022741"/>
    </source>
</evidence>
<dbReference type="CDD" id="cd03271">
    <property type="entry name" value="ABC_UvrA_II"/>
    <property type="match status" value="1"/>
</dbReference>
<dbReference type="GO" id="GO:0006289">
    <property type="term" value="P:nucleotide-excision repair"/>
    <property type="evidence" value="ECO:0007669"/>
    <property type="project" value="UniProtKB-UniRule"/>
</dbReference>
<feature type="zinc finger region" description="C4-type" evidence="18">
    <location>
        <begin position="740"/>
        <end position="766"/>
    </location>
</feature>
<evidence type="ECO:0000256" key="1">
    <source>
        <dbReference type="ARBA" id="ARBA00004496"/>
    </source>
</evidence>
<keyword evidence="20" id="KW-0378">Hydrolase</keyword>
<dbReference type="AlphaFoldDB" id="A0AAI9HSF4"/>
<evidence type="ECO:0000256" key="11">
    <source>
        <dbReference type="ARBA" id="ARBA00022881"/>
    </source>
</evidence>
<dbReference type="RefSeq" id="WP_368899491.1">
    <property type="nucleotide sequence ID" value="NZ_CAXOOS010000010.1"/>
</dbReference>
<dbReference type="PANTHER" id="PTHR43152">
    <property type="entry name" value="UVRABC SYSTEM PROTEIN A"/>
    <property type="match status" value="1"/>
</dbReference>
<evidence type="ECO:0000256" key="13">
    <source>
        <dbReference type="ARBA" id="ARBA00023204"/>
    </source>
</evidence>
<evidence type="ECO:0000256" key="15">
    <source>
        <dbReference type="ARBA" id="ARBA00038000"/>
    </source>
</evidence>
<dbReference type="NCBIfam" id="NF001503">
    <property type="entry name" value="PRK00349.1"/>
    <property type="match status" value="1"/>
</dbReference>
<dbReference type="NCBIfam" id="TIGR00630">
    <property type="entry name" value="uvra"/>
    <property type="match status" value="1"/>
</dbReference>
<dbReference type="Gene3D" id="1.20.1580.10">
    <property type="entry name" value="ABC transporter ATPase like domain"/>
    <property type="match status" value="2"/>
</dbReference>
<keyword evidence="3 18" id="KW-0479">Metal-binding</keyword>
<evidence type="ECO:0000259" key="19">
    <source>
        <dbReference type="PROSITE" id="PS50893"/>
    </source>
</evidence>
<evidence type="ECO:0000256" key="8">
    <source>
        <dbReference type="ARBA" id="ARBA00022771"/>
    </source>
</evidence>
<accession>A0AAI9HSF4</accession>
<keyword evidence="10 18" id="KW-0067">ATP-binding</keyword>
<dbReference type="InterPro" id="IPR003439">
    <property type="entry name" value="ABC_transporter-like_ATP-bd"/>
</dbReference>
<dbReference type="HAMAP" id="MF_00205">
    <property type="entry name" value="UvrA"/>
    <property type="match status" value="1"/>
</dbReference>
<dbReference type="EMBL" id="ABKJEP030000029">
    <property type="protein sequence ID" value="EMO9456905.1"/>
    <property type="molecule type" value="Genomic_DNA"/>
</dbReference>
<evidence type="ECO:0000256" key="6">
    <source>
        <dbReference type="ARBA" id="ARBA00022763"/>
    </source>
</evidence>
<evidence type="ECO:0000256" key="4">
    <source>
        <dbReference type="ARBA" id="ARBA00022737"/>
    </source>
</evidence>
<reference evidence="20" key="1">
    <citation type="submission" date="2024-02" db="EMBL/GenBank/DDBJ databases">
        <authorList>
            <consortium name="Clinical and Environmental Microbiology Branch: Whole genome sequencing antimicrobial resistance pathogens in the healthcare setting"/>
        </authorList>
    </citation>
    <scope>NUCLEOTIDE SEQUENCE</scope>
    <source>
        <strain evidence="20">2023KU-00017</strain>
    </source>
</reference>
<dbReference type="PROSITE" id="PS50893">
    <property type="entry name" value="ABC_TRANSPORTER_2"/>
    <property type="match status" value="1"/>
</dbReference>
<evidence type="ECO:0000256" key="9">
    <source>
        <dbReference type="ARBA" id="ARBA00022833"/>
    </source>
</evidence>
<keyword evidence="2 18" id="KW-0963">Cytoplasm</keyword>
<dbReference type="Gene3D" id="3.30.1490.20">
    <property type="entry name" value="ATP-grasp fold, A domain"/>
    <property type="match status" value="1"/>
</dbReference>
<dbReference type="GO" id="GO:0005524">
    <property type="term" value="F:ATP binding"/>
    <property type="evidence" value="ECO:0007669"/>
    <property type="project" value="UniProtKB-UniRule"/>
</dbReference>
<evidence type="ECO:0000313" key="20">
    <source>
        <dbReference type="EMBL" id="EMO9456905.1"/>
    </source>
</evidence>
<keyword evidence="8 18" id="KW-0863">Zinc-finger</keyword>
<protein>
    <recommendedName>
        <fullName evidence="16 18">UvrABC system protein A</fullName>
        <shortName evidence="18">UvrA protein</shortName>
    </recommendedName>
    <alternativeName>
        <fullName evidence="17 18">Excinuclease ABC subunit A</fullName>
    </alternativeName>
</protein>
<dbReference type="FunFam" id="3.30.190.20:FF:000003">
    <property type="entry name" value="UvrABC system protein A"/>
    <property type="match status" value="1"/>
</dbReference>
<feature type="zinc finger region" description="C4-type" evidence="18">
    <location>
        <begin position="253"/>
        <end position="280"/>
    </location>
</feature>
<evidence type="ECO:0000256" key="2">
    <source>
        <dbReference type="ARBA" id="ARBA00022490"/>
    </source>
</evidence>
<keyword evidence="5 18" id="KW-0547">Nucleotide-binding</keyword>
<organism evidence="20">
    <name type="scientific">Morganella morganii</name>
    <name type="common">Proteus morganii</name>
    <dbReference type="NCBI Taxonomy" id="582"/>
    <lineage>
        <taxon>Bacteria</taxon>
        <taxon>Pseudomonadati</taxon>
        <taxon>Pseudomonadota</taxon>
        <taxon>Gammaproteobacteria</taxon>
        <taxon>Enterobacterales</taxon>
        <taxon>Morganellaceae</taxon>
        <taxon>Morganella</taxon>
    </lineage>
</organism>
<sequence>MDNIDIRGARTHNLKNINLIIPRDKLIVITGLSGSGKSSLAFDTLYAEGQRRYVESLSAYARQFLSLMEKPDVDHIEGLSPAISIEQKSTSHNPRSTVGTITEIHDYLRLLFARVGEPRCPDHDIPLAAQTVSQMVDNVLTLPEGKRLMLLAPVVKERKGEHTKLLDSLAAQGYIRARIDGEICDLSDPPKLELQIKHTIEVVVDRFKVRDDLAQRLAESFETALTLSGGTAIIADMEDNSAEELVFSANFACPVCGYSMSELEPRLFSFNNPAGACPTCDGLGVQQFFDPDRVVQNPNLSLGGGAIRGWDRRNFYYYQMLMSLADHYKFDIESPYSELPAKIQKVILNGSGRESIEFKYSNDRGDVTVRHHPFEGVLHNMERRYKETESMAVREELAKYISNRPCISCGGTRLKKEARFVFVDDTTLPQISDFSIGHAMEFFNNLKFSGQRAKIAEKVLKEIQDRLKFLVNVGLNYLTLSRSAETLSGGEAQRIRLASQIGAGLVGVMYVLDEPSIGLHQRDNDRLLETLIHLRNLGNTVIVVEHDEDAIRAADHIIDIGPGAGVHGGEIVAQGSLDDIIGTPDSLTGKFLSGERRINIPEKRNMADPAKMLTITGASGNNLKDVTLNLPVGLFTCITGVSGSGKSTLINDTLFPIAQTQLNGATTITPAPYKSVEGLEHFDKVIDIDQSPIGRTPRSNPATYTGVFTPVRELFAGVPESRSRGYTPGRFSFNVKGGRCEACQGDGVLKVEMHFLPDVYVPCDQCKGKRYNRETLEVKYKGKNIHEVLDMTIEEAREFFDAVPALARKLQTLMDVGLSYIRLGQSATTLSGGEAQRVKLAKELSKRGTGQTLYILDEPTTGLHFADIEQLLAVLHQLRDQGNSIVVIEHNLDVIKTADWIVDLGPEGGSGGGEILIAGTPEEVAACERSHTARFLKPILKRGY</sequence>
<comment type="similarity">
    <text evidence="15 18">Belongs to the ABC transporter superfamily. UvrA family.</text>
</comment>
<comment type="subcellular location">
    <subcellularLocation>
        <location evidence="1 18">Cytoplasm</location>
    </subcellularLocation>
</comment>
<evidence type="ECO:0000256" key="17">
    <source>
        <dbReference type="ARBA" id="ARBA00042156"/>
    </source>
</evidence>
<dbReference type="GO" id="GO:0009381">
    <property type="term" value="F:excinuclease ABC activity"/>
    <property type="evidence" value="ECO:0007669"/>
    <property type="project" value="UniProtKB-UniRule"/>
</dbReference>
<dbReference type="FunFam" id="1.20.1580.10:FF:000003">
    <property type="entry name" value="UvrABC system protein A"/>
    <property type="match status" value="1"/>
</dbReference>
<dbReference type="GO" id="GO:0016887">
    <property type="term" value="F:ATP hydrolysis activity"/>
    <property type="evidence" value="ECO:0007669"/>
    <property type="project" value="InterPro"/>
</dbReference>
<dbReference type="InterPro" id="IPR017871">
    <property type="entry name" value="ABC_transporter-like_CS"/>
</dbReference>